<proteinExistence type="inferred from homology"/>
<dbReference type="PANTHER" id="PTHR30069">
    <property type="entry name" value="TONB-DEPENDENT OUTER MEMBRANE RECEPTOR"/>
    <property type="match status" value="1"/>
</dbReference>
<evidence type="ECO:0000259" key="13">
    <source>
        <dbReference type="Pfam" id="PF00593"/>
    </source>
</evidence>
<dbReference type="CDD" id="cd01347">
    <property type="entry name" value="ligand_gated_channel"/>
    <property type="match status" value="1"/>
</dbReference>
<dbReference type="InterPro" id="IPR039426">
    <property type="entry name" value="TonB-dep_rcpt-like"/>
</dbReference>
<evidence type="ECO:0000256" key="10">
    <source>
        <dbReference type="PROSITE-ProRule" id="PRU01360"/>
    </source>
</evidence>
<comment type="similarity">
    <text evidence="10 11">Belongs to the TonB-dependent receptor family.</text>
</comment>
<evidence type="ECO:0000256" key="4">
    <source>
        <dbReference type="ARBA" id="ARBA00022692"/>
    </source>
</evidence>
<keyword evidence="5 12" id="KW-0732">Signal</keyword>
<dbReference type="GO" id="GO:0015344">
    <property type="term" value="F:siderophore uptake transmembrane transporter activity"/>
    <property type="evidence" value="ECO:0007669"/>
    <property type="project" value="TreeGrafter"/>
</dbReference>
<evidence type="ECO:0000256" key="3">
    <source>
        <dbReference type="ARBA" id="ARBA00022452"/>
    </source>
</evidence>
<evidence type="ECO:0000256" key="12">
    <source>
        <dbReference type="SAM" id="SignalP"/>
    </source>
</evidence>
<evidence type="ECO:0000256" key="7">
    <source>
        <dbReference type="ARBA" id="ARBA00023077"/>
    </source>
</evidence>
<keyword evidence="6" id="KW-0406">Ion transport</keyword>
<dbReference type="PROSITE" id="PS52016">
    <property type="entry name" value="TONB_DEPENDENT_REC_3"/>
    <property type="match status" value="1"/>
</dbReference>
<dbReference type="Gene3D" id="2.40.170.20">
    <property type="entry name" value="TonB-dependent receptor, beta-barrel domain"/>
    <property type="match status" value="1"/>
</dbReference>
<evidence type="ECO:0000256" key="9">
    <source>
        <dbReference type="ARBA" id="ARBA00023237"/>
    </source>
</evidence>
<dbReference type="AlphaFoldDB" id="A0A0P1GVC9"/>
<dbReference type="GO" id="GO:0044718">
    <property type="term" value="P:siderophore transmembrane transport"/>
    <property type="evidence" value="ECO:0007669"/>
    <property type="project" value="TreeGrafter"/>
</dbReference>
<evidence type="ECO:0000256" key="5">
    <source>
        <dbReference type="ARBA" id="ARBA00022729"/>
    </source>
</evidence>
<keyword evidence="3 10" id="KW-1134">Transmembrane beta strand</keyword>
<dbReference type="InterPro" id="IPR036942">
    <property type="entry name" value="Beta-barrel_TonB_sf"/>
</dbReference>
<dbReference type="Gene3D" id="2.170.130.10">
    <property type="entry name" value="TonB-dependent receptor, plug domain"/>
    <property type="match status" value="1"/>
</dbReference>
<dbReference type="InterPro" id="IPR000531">
    <property type="entry name" value="Beta-barrel_TonB"/>
</dbReference>
<feature type="chain" id="PRO_5006063803" evidence="12">
    <location>
        <begin position="22"/>
        <end position="630"/>
    </location>
</feature>
<gene>
    <name evidence="15" type="primary">btuB</name>
    <name evidence="15" type="ORF">TRM7557_02739</name>
</gene>
<dbReference type="RefSeq" id="WP_074941884.1">
    <property type="nucleotide sequence ID" value="NZ_CYSD01000039.1"/>
</dbReference>
<dbReference type="Proteomes" id="UP000052022">
    <property type="component" value="Unassembled WGS sequence"/>
</dbReference>
<dbReference type="STRING" id="928856.SAMN04488049_10421"/>
<reference evidence="15 16" key="1">
    <citation type="submission" date="2015-09" db="EMBL/GenBank/DDBJ databases">
        <authorList>
            <consortium name="Swine Surveillance"/>
        </authorList>
    </citation>
    <scope>NUCLEOTIDE SEQUENCE [LARGE SCALE GENOMIC DNA]</scope>
    <source>
        <strain evidence="15 16">CECT 7557</strain>
    </source>
</reference>
<evidence type="ECO:0000256" key="11">
    <source>
        <dbReference type="RuleBase" id="RU003357"/>
    </source>
</evidence>
<keyword evidence="4 10" id="KW-0812">Transmembrane</keyword>
<organism evidence="15 16">
    <name type="scientific">Tritonibacter multivorans</name>
    <dbReference type="NCBI Taxonomy" id="928856"/>
    <lineage>
        <taxon>Bacteria</taxon>
        <taxon>Pseudomonadati</taxon>
        <taxon>Pseudomonadota</taxon>
        <taxon>Alphaproteobacteria</taxon>
        <taxon>Rhodobacterales</taxon>
        <taxon>Paracoccaceae</taxon>
        <taxon>Tritonibacter</taxon>
    </lineage>
</organism>
<dbReference type="Pfam" id="PF00593">
    <property type="entry name" value="TonB_dep_Rec_b-barrel"/>
    <property type="match status" value="1"/>
</dbReference>
<dbReference type="SUPFAM" id="SSF56935">
    <property type="entry name" value="Porins"/>
    <property type="match status" value="1"/>
</dbReference>
<accession>A0A0P1GVC9</accession>
<feature type="domain" description="TonB-dependent receptor-like beta-barrel" evidence="13">
    <location>
        <begin position="188"/>
        <end position="604"/>
    </location>
</feature>
<evidence type="ECO:0000256" key="2">
    <source>
        <dbReference type="ARBA" id="ARBA00022448"/>
    </source>
</evidence>
<dbReference type="EMBL" id="CYSD01000039">
    <property type="protein sequence ID" value="CUH80141.1"/>
    <property type="molecule type" value="Genomic_DNA"/>
</dbReference>
<name>A0A0P1GVC9_9RHOB</name>
<protein>
    <submittedName>
        <fullName evidence="15">Outer membrane cobalamin translocator</fullName>
    </submittedName>
</protein>
<keyword evidence="7 11" id="KW-0798">TonB box</keyword>
<keyword evidence="8 10" id="KW-0472">Membrane</keyword>
<dbReference type="InterPro" id="IPR012910">
    <property type="entry name" value="Plug_dom"/>
</dbReference>
<dbReference type="Pfam" id="PF07715">
    <property type="entry name" value="Plug"/>
    <property type="match status" value="1"/>
</dbReference>
<evidence type="ECO:0000259" key="14">
    <source>
        <dbReference type="Pfam" id="PF07715"/>
    </source>
</evidence>
<keyword evidence="9 10" id="KW-0998">Cell outer membrane</keyword>
<dbReference type="InterPro" id="IPR037066">
    <property type="entry name" value="Plug_dom_sf"/>
</dbReference>
<sequence>MRKATLPVVAALTAAPVIANAQDTGISDLGEIIVSGGFTPIEAEKFGRAVSVLTSEEIETRGLKTVQDALRAVPGVSVNGSGSSFTQVRIRGGEANHTLILIDGIDAAGGQGEYILTGLDTANIERIEVLRGPQSVFYGSNASAGVINIVTKKGSIGTEYGGSVEIGSDGQRASARVSHRSERGGLALSVSHDQDDGFDTSGDGGEEDAIRRNTVQLSGDYALTPALTLGFNLRRSDERYDYDSNSYTATTAEEYVVDDPSPYSKRDEQLAQVYAEYEMFDARIRHRLSYEHTDYDQARNGGSATETETKAAKYLLSLGLNGQPVETADRLLNVMLEWEEDSSTANAAYNRETTSVAVEFRGSFANGLDLQLGARRDFNTAFEDATTWNASGSYNFANGVRLHASAGRGIVDPSYFELFADADYGTSIYRGNTGLTPEKNRSFDIGVEIPVLSGRGTVDVTYFDETLQGEINRYIVSTDAGVSTWSYRNENGDSTRSGVELMADLSVTDRLDVNLSYTYLDAKNADGSVEVRRPRHELLLSATQQTFGGRGSVTADLRYVASNYDNQYFGSYTVEKLPNYATVGLSAQYELTDNVTLTGRVTNLFDKDYSDVWGYASRGRAAFVGLNASF</sequence>
<keyword evidence="2 10" id="KW-0813">Transport</keyword>
<evidence type="ECO:0000256" key="8">
    <source>
        <dbReference type="ARBA" id="ARBA00023136"/>
    </source>
</evidence>
<dbReference type="OrthoDB" id="9796221at2"/>
<evidence type="ECO:0000313" key="16">
    <source>
        <dbReference type="Proteomes" id="UP000052022"/>
    </source>
</evidence>
<feature type="signal peptide" evidence="12">
    <location>
        <begin position="1"/>
        <end position="21"/>
    </location>
</feature>
<dbReference type="GO" id="GO:0009279">
    <property type="term" value="C:cell outer membrane"/>
    <property type="evidence" value="ECO:0007669"/>
    <property type="project" value="UniProtKB-SubCell"/>
</dbReference>
<keyword evidence="16" id="KW-1185">Reference proteome</keyword>
<feature type="domain" description="TonB-dependent receptor plug" evidence="14">
    <location>
        <begin position="47"/>
        <end position="146"/>
    </location>
</feature>
<evidence type="ECO:0000256" key="6">
    <source>
        <dbReference type="ARBA" id="ARBA00023065"/>
    </source>
</evidence>
<dbReference type="PANTHER" id="PTHR30069:SF53">
    <property type="entry name" value="COLICIN I RECEPTOR-RELATED"/>
    <property type="match status" value="1"/>
</dbReference>
<comment type="subcellular location">
    <subcellularLocation>
        <location evidence="1 10">Cell outer membrane</location>
        <topology evidence="1 10">Multi-pass membrane protein</topology>
    </subcellularLocation>
</comment>
<evidence type="ECO:0000256" key="1">
    <source>
        <dbReference type="ARBA" id="ARBA00004571"/>
    </source>
</evidence>
<evidence type="ECO:0000313" key="15">
    <source>
        <dbReference type="EMBL" id="CUH80141.1"/>
    </source>
</evidence>